<keyword evidence="8" id="KW-1185">Reference proteome</keyword>
<sequence length="258" mass="29072">MIVAHKISYAQKNIAILHNIDVDITHGELVVIIGPNGAGKSTLLSMLANEMNDKEEPIFFKKKTFDQWDAHQLPLHKAKFSQQYNHDIPLTVEEVVLMGRYPYFDSVPSKEDTTAVEKAMVETDVLSLAKRNYTTLSGGEKQRVHLARVLTQLHNEVAQKLLFLDEPLNNLDVLHQHTVMQSIRTFVQKGNTAVVVLHDLNLAAQFATHIIMMKKGRVFCQGKPSDVFTGENISQVYNFPCTICTNPINQHPLILFGT</sequence>
<evidence type="ECO:0000259" key="6">
    <source>
        <dbReference type="PROSITE" id="PS50893"/>
    </source>
</evidence>
<dbReference type="GO" id="GO:0005524">
    <property type="term" value="F:ATP binding"/>
    <property type="evidence" value="ECO:0007669"/>
    <property type="project" value="UniProtKB-KW"/>
</dbReference>
<dbReference type="Pfam" id="PF00005">
    <property type="entry name" value="ABC_tran"/>
    <property type="match status" value="1"/>
</dbReference>
<evidence type="ECO:0000256" key="4">
    <source>
        <dbReference type="ARBA" id="ARBA00022967"/>
    </source>
</evidence>
<accession>A0A328WLG5</accession>
<keyword evidence="3 7" id="KW-0067">ATP-binding</keyword>
<dbReference type="Proteomes" id="UP000249518">
    <property type="component" value="Unassembled WGS sequence"/>
</dbReference>
<comment type="function">
    <text evidence="5">Part of the ABC transporter complex HmuTUV involved in hemin import. Responsible for energy coupling to the transport system.</text>
</comment>
<dbReference type="InterPro" id="IPR003439">
    <property type="entry name" value="ABC_transporter-like_ATP-bd"/>
</dbReference>
<evidence type="ECO:0000256" key="5">
    <source>
        <dbReference type="ARBA" id="ARBA00037066"/>
    </source>
</evidence>
<dbReference type="PANTHER" id="PTHR42794">
    <property type="entry name" value="HEMIN IMPORT ATP-BINDING PROTEIN HMUV"/>
    <property type="match status" value="1"/>
</dbReference>
<dbReference type="InterPro" id="IPR027417">
    <property type="entry name" value="P-loop_NTPase"/>
</dbReference>
<evidence type="ECO:0000313" key="7">
    <source>
        <dbReference type="EMBL" id="RAR47182.1"/>
    </source>
</evidence>
<dbReference type="GO" id="GO:0016887">
    <property type="term" value="F:ATP hydrolysis activity"/>
    <property type="evidence" value="ECO:0007669"/>
    <property type="project" value="InterPro"/>
</dbReference>
<dbReference type="NCBIfam" id="NF010068">
    <property type="entry name" value="PRK13548.1"/>
    <property type="match status" value="1"/>
</dbReference>
<dbReference type="RefSeq" id="WP_112086671.1">
    <property type="nucleotide sequence ID" value="NZ_QLSV01000011.1"/>
</dbReference>
<reference evidence="7 8" key="1">
    <citation type="submission" date="2018-06" db="EMBL/GenBank/DDBJ databases">
        <title>Genomic Encyclopedia of Type Strains, Phase III (KMG-III): the genomes of soil and plant-associated and newly described type strains.</title>
        <authorList>
            <person name="Whitman W."/>
        </authorList>
    </citation>
    <scope>NUCLEOTIDE SEQUENCE [LARGE SCALE GENOMIC DNA]</scope>
    <source>
        <strain evidence="7 8">CGMCC 1.12504</strain>
    </source>
</reference>
<name>A0A328WLG5_9FLAO</name>
<gene>
    <name evidence="7" type="ORF">B0I10_11192</name>
</gene>
<dbReference type="FunFam" id="3.40.50.300:FF:000134">
    <property type="entry name" value="Iron-enterobactin ABC transporter ATP-binding protein"/>
    <property type="match status" value="1"/>
</dbReference>
<evidence type="ECO:0000256" key="3">
    <source>
        <dbReference type="ARBA" id="ARBA00022840"/>
    </source>
</evidence>
<evidence type="ECO:0000313" key="8">
    <source>
        <dbReference type="Proteomes" id="UP000249518"/>
    </source>
</evidence>
<proteinExistence type="predicted"/>
<organism evidence="7 8">
    <name type="scientific">Flavobacterium lacus</name>
    <dbReference type="NCBI Taxonomy" id="1353778"/>
    <lineage>
        <taxon>Bacteria</taxon>
        <taxon>Pseudomonadati</taxon>
        <taxon>Bacteroidota</taxon>
        <taxon>Flavobacteriia</taxon>
        <taxon>Flavobacteriales</taxon>
        <taxon>Flavobacteriaceae</taxon>
        <taxon>Flavobacterium</taxon>
    </lineage>
</organism>
<keyword evidence="4" id="KW-1278">Translocase</keyword>
<feature type="domain" description="ABC transporter" evidence="6">
    <location>
        <begin position="2"/>
        <end position="240"/>
    </location>
</feature>
<dbReference type="InterPro" id="IPR003593">
    <property type="entry name" value="AAA+_ATPase"/>
</dbReference>
<dbReference type="OrthoDB" id="9806726at2"/>
<comment type="caution">
    <text evidence="7">The sequence shown here is derived from an EMBL/GenBank/DDBJ whole genome shotgun (WGS) entry which is preliminary data.</text>
</comment>
<keyword evidence="2" id="KW-0547">Nucleotide-binding</keyword>
<protein>
    <submittedName>
        <fullName evidence="7">Iron complex transport system ATP-binding protein</fullName>
    </submittedName>
</protein>
<dbReference type="Gene3D" id="3.40.50.300">
    <property type="entry name" value="P-loop containing nucleotide triphosphate hydrolases"/>
    <property type="match status" value="1"/>
</dbReference>
<dbReference type="CDD" id="cd03214">
    <property type="entry name" value="ABC_Iron-Siderophores_B12_Hemin"/>
    <property type="match status" value="1"/>
</dbReference>
<dbReference type="SUPFAM" id="SSF52540">
    <property type="entry name" value="P-loop containing nucleoside triphosphate hydrolases"/>
    <property type="match status" value="1"/>
</dbReference>
<evidence type="ECO:0000256" key="2">
    <source>
        <dbReference type="ARBA" id="ARBA00022741"/>
    </source>
</evidence>
<dbReference type="PANTHER" id="PTHR42794:SF1">
    <property type="entry name" value="HEMIN IMPORT ATP-BINDING PROTEIN HMUV"/>
    <property type="match status" value="1"/>
</dbReference>
<evidence type="ECO:0000256" key="1">
    <source>
        <dbReference type="ARBA" id="ARBA00022448"/>
    </source>
</evidence>
<dbReference type="EMBL" id="QLSV01000011">
    <property type="protein sequence ID" value="RAR47182.1"/>
    <property type="molecule type" value="Genomic_DNA"/>
</dbReference>
<keyword evidence="1" id="KW-0813">Transport</keyword>
<dbReference type="AlphaFoldDB" id="A0A328WLG5"/>
<dbReference type="PROSITE" id="PS50893">
    <property type="entry name" value="ABC_TRANSPORTER_2"/>
    <property type="match status" value="1"/>
</dbReference>
<dbReference type="SMART" id="SM00382">
    <property type="entry name" value="AAA"/>
    <property type="match status" value="1"/>
</dbReference>